<sequence>MNWLSHHARAVFVCFETDPASCWLLVSAFKPDSARRGWLRSWHSTGSSINDHDTAGPEGLLSRSLWRKERGQFSQCLDGPWVPVVHGEQLGPLAAAGQHQAGCSAQPNMMTNREAQGGVYRSMPSRRGVSAPTRQFEKPEDAKPGDAKPGDAKPEDAFTRSTLCNDGVDR</sequence>
<name>A0A2K3QHX1_9HYPO</name>
<dbReference type="AlphaFoldDB" id="A0A2K3QHX1"/>
<evidence type="ECO:0000313" key="3">
    <source>
        <dbReference type="Proteomes" id="UP000236621"/>
    </source>
</evidence>
<evidence type="ECO:0000313" key="2">
    <source>
        <dbReference type="EMBL" id="PNY27123.1"/>
    </source>
</evidence>
<evidence type="ECO:0000256" key="1">
    <source>
        <dbReference type="SAM" id="MobiDB-lite"/>
    </source>
</evidence>
<reference evidence="2 3" key="1">
    <citation type="submission" date="2017-08" db="EMBL/GenBank/DDBJ databases">
        <title>Harnessing the power of phylogenomics to disentangle the directionality and signatures of interkingdom host jumping in the parasitic fungal genus Tolypocladium.</title>
        <authorList>
            <person name="Quandt C.A."/>
            <person name="Patterson W."/>
            <person name="Spatafora J.W."/>
        </authorList>
    </citation>
    <scope>NUCLEOTIDE SEQUENCE [LARGE SCALE GENOMIC DNA]</scope>
    <source>
        <strain evidence="2 3">CBS 113982</strain>
    </source>
</reference>
<accession>A0A2K3QHX1</accession>
<feature type="region of interest" description="Disordered" evidence="1">
    <location>
        <begin position="119"/>
        <end position="170"/>
    </location>
</feature>
<proteinExistence type="predicted"/>
<keyword evidence="3" id="KW-1185">Reference proteome</keyword>
<organism evidence="2 3">
    <name type="scientific">Tolypocladium capitatum</name>
    <dbReference type="NCBI Taxonomy" id="45235"/>
    <lineage>
        <taxon>Eukaryota</taxon>
        <taxon>Fungi</taxon>
        <taxon>Dikarya</taxon>
        <taxon>Ascomycota</taxon>
        <taxon>Pezizomycotina</taxon>
        <taxon>Sordariomycetes</taxon>
        <taxon>Hypocreomycetidae</taxon>
        <taxon>Hypocreales</taxon>
        <taxon>Ophiocordycipitaceae</taxon>
        <taxon>Tolypocladium</taxon>
    </lineage>
</organism>
<comment type="caution">
    <text evidence="2">The sequence shown here is derived from an EMBL/GenBank/DDBJ whole genome shotgun (WGS) entry which is preliminary data.</text>
</comment>
<dbReference type="Proteomes" id="UP000236621">
    <property type="component" value="Unassembled WGS sequence"/>
</dbReference>
<protein>
    <submittedName>
        <fullName evidence="2">Uncharacterized protein</fullName>
    </submittedName>
</protein>
<feature type="compositionally biased region" description="Basic and acidic residues" evidence="1">
    <location>
        <begin position="135"/>
        <end position="158"/>
    </location>
</feature>
<gene>
    <name evidence="2" type="ORF">TCAP_02949</name>
</gene>
<dbReference type="EMBL" id="NRSZ01000456">
    <property type="protein sequence ID" value="PNY27123.1"/>
    <property type="molecule type" value="Genomic_DNA"/>
</dbReference>